<organism evidence="2">
    <name type="scientific">Tanacetum cinerariifolium</name>
    <name type="common">Dalmatian daisy</name>
    <name type="synonym">Chrysanthemum cinerariifolium</name>
    <dbReference type="NCBI Taxonomy" id="118510"/>
    <lineage>
        <taxon>Eukaryota</taxon>
        <taxon>Viridiplantae</taxon>
        <taxon>Streptophyta</taxon>
        <taxon>Embryophyta</taxon>
        <taxon>Tracheophyta</taxon>
        <taxon>Spermatophyta</taxon>
        <taxon>Magnoliopsida</taxon>
        <taxon>eudicotyledons</taxon>
        <taxon>Gunneridae</taxon>
        <taxon>Pentapetalae</taxon>
        <taxon>asterids</taxon>
        <taxon>campanulids</taxon>
        <taxon>Asterales</taxon>
        <taxon>Asteraceae</taxon>
        <taxon>Asteroideae</taxon>
        <taxon>Anthemideae</taxon>
        <taxon>Anthemidinae</taxon>
        <taxon>Tanacetum</taxon>
    </lineage>
</organism>
<evidence type="ECO:0000313" key="2">
    <source>
        <dbReference type="EMBL" id="GEU45768.1"/>
    </source>
</evidence>
<feature type="compositionally biased region" description="Acidic residues" evidence="1">
    <location>
        <begin position="14"/>
        <end position="45"/>
    </location>
</feature>
<dbReference type="AlphaFoldDB" id="A0A6L2K8L4"/>
<feature type="compositionally biased region" description="Basic and acidic residues" evidence="1">
    <location>
        <begin position="59"/>
        <end position="73"/>
    </location>
</feature>
<feature type="region of interest" description="Disordered" evidence="1">
    <location>
        <begin position="1"/>
        <end position="73"/>
    </location>
</feature>
<gene>
    <name evidence="2" type="ORF">Tci_017746</name>
</gene>
<evidence type="ECO:0000256" key="1">
    <source>
        <dbReference type="SAM" id="MobiDB-lite"/>
    </source>
</evidence>
<comment type="caution">
    <text evidence="2">The sequence shown here is derived from an EMBL/GenBank/DDBJ whole genome shotgun (WGS) entry which is preliminary data.</text>
</comment>
<name>A0A6L2K8L4_TANCI</name>
<reference evidence="2" key="1">
    <citation type="journal article" date="2019" name="Sci. Rep.">
        <title>Draft genome of Tanacetum cinerariifolium, the natural source of mosquito coil.</title>
        <authorList>
            <person name="Yamashiro T."/>
            <person name="Shiraishi A."/>
            <person name="Satake H."/>
            <person name="Nakayama K."/>
        </authorList>
    </citation>
    <scope>NUCLEOTIDE SEQUENCE</scope>
</reference>
<proteinExistence type="predicted"/>
<accession>A0A6L2K8L4</accession>
<sequence>MNGWIEANVPLLGEMDEPLEDEEEDLEEEEMEDEEMVNDKDDEGNDKDNAEVINPFEEADPHNRPPPTSDKEYEFAPPVIQIADVDDVPIPHSVHKGVKRLSKQMHNRYRTKKKMAGKLRQDELHMNGQEFDITALDSTVRENRSENSKMMKMIEGLKPSIHTAYVPRADDPYVMVRDATMVTQEDEDDDPNAPR</sequence>
<protein>
    <submittedName>
        <fullName evidence="2">Uncharacterized protein</fullName>
    </submittedName>
</protein>
<dbReference type="EMBL" id="BKCJ010002032">
    <property type="protein sequence ID" value="GEU45768.1"/>
    <property type="molecule type" value="Genomic_DNA"/>
</dbReference>